<dbReference type="Pfam" id="PF01243">
    <property type="entry name" value="PNPOx_N"/>
    <property type="match status" value="1"/>
</dbReference>
<keyword evidence="3" id="KW-1185">Reference proteome</keyword>
<evidence type="ECO:0000259" key="1">
    <source>
        <dbReference type="Pfam" id="PF01243"/>
    </source>
</evidence>
<comment type="caution">
    <text evidence="2">The sequence shown here is derived from an EMBL/GenBank/DDBJ whole genome shotgun (WGS) entry which is preliminary data.</text>
</comment>
<dbReference type="Gene3D" id="2.30.110.10">
    <property type="entry name" value="Electron Transport, Fmn-binding Protein, Chain A"/>
    <property type="match status" value="1"/>
</dbReference>
<evidence type="ECO:0000313" key="3">
    <source>
        <dbReference type="Proteomes" id="UP001549366"/>
    </source>
</evidence>
<dbReference type="InterPro" id="IPR012349">
    <property type="entry name" value="Split_barrel_FMN-bd"/>
</dbReference>
<name>A0ABV2SK65_9GAMM</name>
<evidence type="ECO:0000313" key="2">
    <source>
        <dbReference type="EMBL" id="MET4757333.1"/>
    </source>
</evidence>
<protein>
    <submittedName>
        <fullName evidence="2">Nitroimidazol reductase NimA-like FMN-containing flavoprotein (Pyridoxamine 5'-phosphate oxidase superfamily)</fullName>
    </submittedName>
</protein>
<proteinExistence type="predicted"/>
<dbReference type="Proteomes" id="UP001549366">
    <property type="component" value="Unassembled WGS sequence"/>
</dbReference>
<feature type="domain" description="Pyridoxamine 5'-phosphate oxidase N-terminal" evidence="1">
    <location>
        <begin position="79"/>
        <end position="175"/>
    </location>
</feature>
<gene>
    <name evidence="2" type="ORF">V5J35_002525</name>
</gene>
<dbReference type="EMBL" id="JBEWTB010000002">
    <property type="protein sequence ID" value="MET4757333.1"/>
    <property type="molecule type" value="Genomic_DNA"/>
</dbReference>
<dbReference type="InterPro" id="IPR011576">
    <property type="entry name" value="Pyridox_Oxase_N"/>
</dbReference>
<dbReference type="SUPFAM" id="SSF50475">
    <property type="entry name" value="FMN-binding split barrel"/>
    <property type="match status" value="1"/>
</dbReference>
<sequence>MGFVRSGFGSDVPISGGVVYAEIDSGQQPFLINIHLLNQWLDDILLLKEWCSKTALSVYLKQGRTINKEGHAMSNKTSAAELLHQNPYCVLSTCHANTPWITPLLYAYDEHWNLYWISSVKSRHSAFLNNNPKAIVIVYQEPDYGRKTSALYIEGTVEVCNEASSVSAALKYYSARTESGFSNAPEDYLLDSPCRFYKLNTCKAQSLGEAQWDNNLLIDRRVEIEIP</sequence>
<organism evidence="2 3">
    <name type="scientific">Endozoicomonas lisbonensis</name>
    <dbReference type="NCBI Taxonomy" id="3120522"/>
    <lineage>
        <taxon>Bacteria</taxon>
        <taxon>Pseudomonadati</taxon>
        <taxon>Pseudomonadota</taxon>
        <taxon>Gammaproteobacteria</taxon>
        <taxon>Oceanospirillales</taxon>
        <taxon>Endozoicomonadaceae</taxon>
        <taxon>Endozoicomonas</taxon>
    </lineage>
</organism>
<accession>A0ABV2SK65</accession>
<reference evidence="2 3" key="1">
    <citation type="submission" date="2024-06" db="EMBL/GenBank/DDBJ databases">
        <title>Genomic Encyclopedia of Type Strains, Phase V (KMG-V): Genome sequencing to study the core and pangenomes of soil and plant-associated prokaryotes.</title>
        <authorList>
            <person name="Whitman W."/>
        </authorList>
    </citation>
    <scope>NUCLEOTIDE SEQUENCE [LARGE SCALE GENOMIC DNA]</scope>
    <source>
        <strain evidence="2 3">NE40</strain>
    </source>
</reference>